<accession>A0A9D1U8V3</accession>
<protein>
    <submittedName>
        <fullName evidence="1">Uncharacterized protein</fullName>
    </submittedName>
</protein>
<reference evidence="1" key="2">
    <citation type="submission" date="2021-04" db="EMBL/GenBank/DDBJ databases">
        <authorList>
            <person name="Gilroy R."/>
        </authorList>
    </citation>
    <scope>NUCLEOTIDE SEQUENCE</scope>
    <source>
        <strain evidence="1">ChiSxjej5B17-1746</strain>
    </source>
</reference>
<dbReference type="Proteomes" id="UP000824264">
    <property type="component" value="Unassembled WGS sequence"/>
</dbReference>
<dbReference type="AlphaFoldDB" id="A0A9D1U8V3"/>
<proteinExistence type="predicted"/>
<comment type="caution">
    <text evidence="1">The sequence shown here is derived from an EMBL/GenBank/DDBJ whole genome shotgun (WGS) entry which is preliminary data.</text>
</comment>
<gene>
    <name evidence="1" type="ORF">H9874_07655</name>
</gene>
<organism evidence="1 2">
    <name type="scientific">Candidatus Bilophila faecipullorum</name>
    <dbReference type="NCBI Taxonomy" id="2838482"/>
    <lineage>
        <taxon>Bacteria</taxon>
        <taxon>Pseudomonadati</taxon>
        <taxon>Thermodesulfobacteriota</taxon>
        <taxon>Desulfovibrionia</taxon>
        <taxon>Desulfovibrionales</taxon>
        <taxon>Desulfovibrionaceae</taxon>
        <taxon>Bilophila</taxon>
    </lineage>
</organism>
<sequence length="86" mass="8424">MRLSSSPPDVSPRVGAGCWDTSALMVTPSVSPRAGAGTGDAAAVVDAHGAPPCGRGWSDHGLPEAADASVSAPERAAWCGLGGGRL</sequence>
<dbReference type="EMBL" id="DXGI01000291">
    <property type="protein sequence ID" value="HIW79004.1"/>
    <property type="molecule type" value="Genomic_DNA"/>
</dbReference>
<evidence type="ECO:0000313" key="2">
    <source>
        <dbReference type="Proteomes" id="UP000824264"/>
    </source>
</evidence>
<reference evidence="1" key="1">
    <citation type="journal article" date="2021" name="PeerJ">
        <title>Extensive microbial diversity within the chicken gut microbiome revealed by metagenomics and culture.</title>
        <authorList>
            <person name="Gilroy R."/>
            <person name="Ravi A."/>
            <person name="Getino M."/>
            <person name="Pursley I."/>
            <person name="Horton D.L."/>
            <person name="Alikhan N.F."/>
            <person name="Baker D."/>
            <person name="Gharbi K."/>
            <person name="Hall N."/>
            <person name="Watson M."/>
            <person name="Adriaenssens E.M."/>
            <person name="Foster-Nyarko E."/>
            <person name="Jarju S."/>
            <person name="Secka A."/>
            <person name="Antonio M."/>
            <person name="Oren A."/>
            <person name="Chaudhuri R.R."/>
            <person name="La Ragione R."/>
            <person name="Hildebrand F."/>
            <person name="Pallen M.J."/>
        </authorList>
    </citation>
    <scope>NUCLEOTIDE SEQUENCE</scope>
    <source>
        <strain evidence="1">ChiSxjej5B17-1746</strain>
    </source>
</reference>
<name>A0A9D1U8V3_9BACT</name>
<evidence type="ECO:0000313" key="1">
    <source>
        <dbReference type="EMBL" id="HIW79004.1"/>
    </source>
</evidence>